<evidence type="ECO:0000256" key="3">
    <source>
        <dbReference type="ARBA" id="ARBA00022692"/>
    </source>
</evidence>
<feature type="domain" description="Type II secretion system protein GspF" evidence="7">
    <location>
        <begin position="168"/>
        <end position="293"/>
    </location>
</feature>
<dbReference type="RefSeq" id="WP_277442065.1">
    <property type="nucleotide sequence ID" value="NZ_JAKOAV010000001.1"/>
</dbReference>
<dbReference type="EMBL" id="JAKOAV010000001">
    <property type="protein sequence ID" value="MDF9406922.1"/>
    <property type="molecule type" value="Genomic_DNA"/>
</dbReference>
<evidence type="ECO:0000313" key="9">
    <source>
        <dbReference type="Proteomes" id="UP001154312"/>
    </source>
</evidence>
<feature type="transmembrane region" description="Helical" evidence="6">
    <location>
        <begin position="276"/>
        <end position="298"/>
    </location>
</feature>
<evidence type="ECO:0000256" key="2">
    <source>
        <dbReference type="ARBA" id="ARBA00022475"/>
    </source>
</evidence>
<reference evidence="8" key="1">
    <citation type="submission" date="2022-02" db="EMBL/GenBank/DDBJ databases">
        <authorList>
            <person name="Leng L."/>
        </authorList>
    </citation>
    <scope>NUCLEOTIDE SEQUENCE</scope>
    <source>
        <strain evidence="8">JI</strain>
    </source>
</reference>
<feature type="transmembrane region" description="Helical" evidence="6">
    <location>
        <begin position="6"/>
        <end position="24"/>
    </location>
</feature>
<dbReference type="PANTHER" id="PTHR35007:SF2">
    <property type="entry name" value="PILUS ASSEMBLE PROTEIN"/>
    <property type="match status" value="1"/>
</dbReference>
<dbReference type="AlphaFoldDB" id="A0A9X4GXM7"/>
<sequence>MLAFIIAIVFVEAFLLILVLYNFSLKERREVEKRVTEIVGQRTPTVREYELKAPFYQRMIKPLLVKLSSHVAKMLPAEKEAMLVKKITSAGISEKIAPRELLVIKYLAAGGAAVLFWTISEIIGKNPVQVILMGCAGLGLGWLLPDFYLNRKDAARKQEIEKTLPDVLDLLTVSVEAGLGFDGALMKVVEKTKGVLSGEFTVMLQEIKMGRPRIEALRDMSRRADVDDLSTFTGSVILADQLGISIGNILRLQSEQIRLKRRQRAEEMAMKAPVKILIPMVLFIFPAIFVILLGPAVIQITNIFTK</sequence>
<organism evidence="8 9">
    <name type="scientific">Pelotomaculum isophthalicicum JI</name>
    <dbReference type="NCBI Taxonomy" id="947010"/>
    <lineage>
        <taxon>Bacteria</taxon>
        <taxon>Bacillati</taxon>
        <taxon>Bacillota</taxon>
        <taxon>Clostridia</taxon>
        <taxon>Eubacteriales</taxon>
        <taxon>Desulfotomaculaceae</taxon>
        <taxon>Pelotomaculum</taxon>
    </lineage>
</organism>
<evidence type="ECO:0000256" key="1">
    <source>
        <dbReference type="ARBA" id="ARBA00004651"/>
    </source>
</evidence>
<proteinExistence type="predicted"/>
<feature type="transmembrane region" description="Helical" evidence="6">
    <location>
        <begin position="130"/>
        <end position="149"/>
    </location>
</feature>
<evidence type="ECO:0000256" key="6">
    <source>
        <dbReference type="SAM" id="Phobius"/>
    </source>
</evidence>
<dbReference type="GO" id="GO:0005886">
    <property type="term" value="C:plasma membrane"/>
    <property type="evidence" value="ECO:0007669"/>
    <property type="project" value="UniProtKB-SubCell"/>
</dbReference>
<dbReference type="InterPro" id="IPR018076">
    <property type="entry name" value="T2SS_GspF_dom"/>
</dbReference>
<dbReference type="PANTHER" id="PTHR35007">
    <property type="entry name" value="INTEGRAL MEMBRANE PROTEIN-RELATED"/>
    <property type="match status" value="1"/>
</dbReference>
<keyword evidence="2" id="KW-1003">Cell membrane</keyword>
<keyword evidence="9" id="KW-1185">Reference proteome</keyword>
<dbReference type="Pfam" id="PF00482">
    <property type="entry name" value="T2SSF"/>
    <property type="match status" value="1"/>
</dbReference>
<feature type="transmembrane region" description="Helical" evidence="6">
    <location>
        <begin position="103"/>
        <end position="124"/>
    </location>
</feature>
<comment type="caution">
    <text evidence="8">The sequence shown here is derived from an EMBL/GenBank/DDBJ whole genome shotgun (WGS) entry which is preliminary data.</text>
</comment>
<evidence type="ECO:0000256" key="5">
    <source>
        <dbReference type="ARBA" id="ARBA00023136"/>
    </source>
</evidence>
<gene>
    <name evidence="8" type="ORF">L7E55_00865</name>
</gene>
<accession>A0A9X4GXM7</accession>
<comment type="subcellular location">
    <subcellularLocation>
        <location evidence="1">Cell membrane</location>
        <topology evidence="1">Multi-pass membrane protein</topology>
    </subcellularLocation>
</comment>
<dbReference type="Proteomes" id="UP001154312">
    <property type="component" value="Unassembled WGS sequence"/>
</dbReference>
<keyword evidence="4 6" id="KW-1133">Transmembrane helix</keyword>
<evidence type="ECO:0000256" key="4">
    <source>
        <dbReference type="ARBA" id="ARBA00022989"/>
    </source>
</evidence>
<keyword evidence="3 6" id="KW-0812">Transmembrane</keyword>
<name>A0A9X4GXM7_9FIRM</name>
<keyword evidence="5 6" id="KW-0472">Membrane</keyword>
<evidence type="ECO:0000313" key="8">
    <source>
        <dbReference type="EMBL" id="MDF9406922.1"/>
    </source>
</evidence>
<evidence type="ECO:0000259" key="7">
    <source>
        <dbReference type="Pfam" id="PF00482"/>
    </source>
</evidence>
<protein>
    <submittedName>
        <fullName evidence="8">Type II secretion system F family protein</fullName>
    </submittedName>
</protein>